<dbReference type="Gene3D" id="3.40.50.300">
    <property type="entry name" value="P-loop containing nucleotide triphosphate hydrolases"/>
    <property type="match status" value="2"/>
</dbReference>
<dbReference type="EMBL" id="WBUI01000010">
    <property type="protein sequence ID" value="KAB2932254.1"/>
    <property type="molecule type" value="Genomic_DNA"/>
</dbReference>
<feature type="region of interest" description="Disordered" evidence="11">
    <location>
        <begin position="271"/>
        <end position="292"/>
    </location>
</feature>
<dbReference type="Pfam" id="PF02463">
    <property type="entry name" value="SMC_N"/>
    <property type="match status" value="1"/>
</dbReference>
<protein>
    <recommendedName>
        <fullName evidence="3 9">DNA repair protein RecN</fullName>
    </recommendedName>
    <alternativeName>
        <fullName evidence="8 9">Recombination protein N</fullName>
    </alternativeName>
</protein>
<sequence length="589" mass="66251">MLVELRIENFGIVENARFRPGQGLNTITGETGSGKSLLLQALQMALGARAATGFIRNGSSRALIEAEFDASFQKELLHLLAEHDIPVSDGLVTLRRELYLTGRPRSLVNGVNVTGPLLKSIGSGLVEIHGQHDHQRLLDPAHHLDFLDSYAGTEELRDRVMRMFQRLTEIRKRLRSVSMEEEEKQQRLDFLRFAIDEIEDLEPVEGEFEALTNEKALMQNSGRVFQDLAEAYNLLYEDDHAVLTGLEQVERLLDRHGELFVGNLSSSIEGRAGDSRDATRGSHGSSHGSSYEEKLSMIRQSVYQLEAVVEFLREQRQRLQFSPERLEDVEERLQAYRRLHKKYGGTTTLVLQKRDSFLRELASIEMSEEEAALLKSEMSATEADLQELAGELSIRRRSVIPSLEEKLSSELAGLGMPGARIQVSVSRECATDSEERFVVHEKGFDLIEFFFYANEGEALQPLRKIASGGELSRITLALKSVILDRQSPATMVFDEVDTGVGGEVAHTIGQRLKELSERSQVIVITHLHQIASLGRFHFRISKHSRNSRTYSRVERLSGEERLRELARMLGGSDPALMQHVRGLLSVAEP</sequence>
<dbReference type="InterPro" id="IPR027417">
    <property type="entry name" value="P-loop_NTPase"/>
</dbReference>
<evidence type="ECO:0000256" key="10">
    <source>
        <dbReference type="SAM" id="Coils"/>
    </source>
</evidence>
<evidence type="ECO:0000256" key="1">
    <source>
        <dbReference type="ARBA" id="ARBA00003618"/>
    </source>
</evidence>
<dbReference type="SUPFAM" id="SSF52540">
    <property type="entry name" value="P-loop containing nucleoside triphosphate hydrolases"/>
    <property type="match status" value="1"/>
</dbReference>
<evidence type="ECO:0000256" key="7">
    <source>
        <dbReference type="ARBA" id="ARBA00023204"/>
    </source>
</evidence>
<evidence type="ECO:0000313" key="13">
    <source>
        <dbReference type="EMBL" id="KAB2932254.1"/>
    </source>
</evidence>
<comment type="similarity">
    <text evidence="2 9">Belongs to the RecN family.</text>
</comment>
<evidence type="ECO:0000256" key="9">
    <source>
        <dbReference type="PIRNR" id="PIRNR003128"/>
    </source>
</evidence>
<dbReference type="AlphaFoldDB" id="A0A833H175"/>
<dbReference type="GO" id="GO:0043590">
    <property type="term" value="C:bacterial nucleoid"/>
    <property type="evidence" value="ECO:0007669"/>
    <property type="project" value="TreeGrafter"/>
</dbReference>
<keyword evidence="7 9" id="KW-0234">DNA repair</keyword>
<evidence type="ECO:0000256" key="6">
    <source>
        <dbReference type="ARBA" id="ARBA00022840"/>
    </source>
</evidence>
<evidence type="ECO:0000256" key="2">
    <source>
        <dbReference type="ARBA" id="ARBA00009441"/>
    </source>
</evidence>
<keyword evidence="10" id="KW-0175">Coiled coil</keyword>
<evidence type="ECO:0000256" key="3">
    <source>
        <dbReference type="ARBA" id="ARBA00021315"/>
    </source>
</evidence>
<reference evidence="13 14" key="1">
    <citation type="submission" date="2019-10" db="EMBL/GenBank/DDBJ databases">
        <title>Extracellular Electron Transfer in a Candidatus Methanoperedens spp. Enrichment Culture.</title>
        <authorList>
            <person name="Berger S."/>
            <person name="Rangel Shaw D."/>
            <person name="Berben T."/>
            <person name="In 'T Zandt M."/>
            <person name="Frank J."/>
            <person name="Reimann J."/>
            <person name="Jetten M.S.M."/>
            <person name="Welte C.U."/>
        </authorList>
    </citation>
    <scope>NUCLEOTIDE SEQUENCE [LARGE SCALE GENOMIC DNA]</scope>
    <source>
        <strain evidence="13">SB12</strain>
    </source>
</reference>
<evidence type="ECO:0000259" key="12">
    <source>
        <dbReference type="Pfam" id="PF02463"/>
    </source>
</evidence>
<dbReference type="FunFam" id="3.40.50.300:FF:000319">
    <property type="entry name" value="DNA repair protein RecN"/>
    <property type="match status" value="1"/>
</dbReference>
<dbReference type="InterPro" id="IPR004604">
    <property type="entry name" value="DNA_recomb/repair_RecN"/>
</dbReference>
<proteinExistence type="inferred from homology"/>
<keyword evidence="6" id="KW-0067">ATP-binding</keyword>
<dbReference type="PANTHER" id="PTHR11059">
    <property type="entry name" value="DNA REPAIR PROTEIN RECN"/>
    <property type="match status" value="1"/>
</dbReference>
<gene>
    <name evidence="13" type="ORF">F9K24_11670</name>
</gene>
<accession>A0A833H175</accession>
<dbReference type="GO" id="GO:0006281">
    <property type="term" value="P:DNA repair"/>
    <property type="evidence" value="ECO:0007669"/>
    <property type="project" value="UniProtKB-KW"/>
</dbReference>
<dbReference type="Proteomes" id="UP000460298">
    <property type="component" value="Unassembled WGS sequence"/>
</dbReference>
<evidence type="ECO:0000313" key="14">
    <source>
        <dbReference type="Proteomes" id="UP000460298"/>
    </source>
</evidence>
<evidence type="ECO:0000256" key="5">
    <source>
        <dbReference type="ARBA" id="ARBA00022763"/>
    </source>
</evidence>
<dbReference type="GO" id="GO:0009432">
    <property type="term" value="P:SOS response"/>
    <property type="evidence" value="ECO:0007669"/>
    <property type="project" value="TreeGrafter"/>
</dbReference>
<dbReference type="InterPro" id="IPR003395">
    <property type="entry name" value="RecF/RecN/SMC_N"/>
</dbReference>
<feature type="domain" description="RecF/RecN/SMC N-terminal" evidence="12">
    <location>
        <begin position="2"/>
        <end position="542"/>
    </location>
</feature>
<evidence type="ECO:0000256" key="8">
    <source>
        <dbReference type="ARBA" id="ARBA00033408"/>
    </source>
</evidence>
<dbReference type="GO" id="GO:0006310">
    <property type="term" value="P:DNA recombination"/>
    <property type="evidence" value="ECO:0007669"/>
    <property type="project" value="InterPro"/>
</dbReference>
<comment type="caution">
    <text evidence="13">The sequence shown here is derived from an EMBL/GenBank/DDBJ whole genome shotgun (WGS) entry which is preliminary data.</text>
</comment>
<comment type="function">
    <text evidence="1 9">May be involved in recombinational repair of damaged DNA.</text>
</comment>
<keyword evidence="5 9" id="KW-0227">DNA damage</keyword>
<organism evidence="13 14">
    <name type="scientific">Leptonema illini</name>
    <dbReference type="NCBI Taxonomy" id="183"/>
    <lineage>
        <taxon>Bacteria</taxon>
        <taxon>Pseudomonadati</taxon>
        <taxon>Spirochaetota</taxon>
        <taxon>Spirochaetia</taxon>
        <taxon>Leptospirales</taxon>
        <taxon>Leptospiraceae</taxon>
        <taxon>Leptonema</taxon>
    </lineage>
</organism>
<dbReference type="CDD" id="cd03241">
    <property type="entry name" value="ABC_RecN"/>
    <property type="match status" value="1"/>
</dbReference>
<name>A0A833H175_9LEPT</name>
<evidence type="ECO:0000256" key="4">
    <source>
        <dbReference type="ARBA" id="ARBA00022741"/>
    </source>
</evidence>
<feature type="compositionally biased region" description="Basic and acidic residues" evidence="11">
    <location>
        <begin position="271"/>
        <end position="280"/>
    </location>
</feature>
<dbReference type="PANTHER" id="PTHR11059:SF0">
    <property type="entry name" value="DNA REPAIR PROTEIN RECN"/>
    <property type="match status" value="1"/>
</dbReference>
<dbReference type="PIRSF" id="PIRSF003128">
    <property type="entry name" value="RecN"/>
    <property type="match status" value="1"/>
</dbReference>
<feature type="coiled-coil region" evidence="10">
    <location>
        <begin position="364"/>
        <end position="391"/>
    </location>
</feature>
<keyword evidence="4" id="KW-0547">Nucleotide-binding</keyword>
<evidence type="ECO:0000256" key="11">
    <source>
        <dbReference type="SAM" id="MobiDB-lite"/>
    </source>
</evidence>
<dbReference type="GO" id="GO:0005524">
    <property type="term" value="F:ATP binding"/>
    <property type="evidence" value="ECO:0007669"/>
    <property type="project" value="UniProtKB-KW"/>
</dbReference>